<dbReference type="GO" id="GO:0016740">
    <property type="term" value="F:transferase activity"/>
    <property type="evidence" value="ECO:0007669"/>
    <property type="project" value="UniProtKB-KW"/>
</dbReference>
<protein>
    <submittedName>
        <fullName evidence="2">Glycosyltransferase involved in cell wall biosynthesis</fullName>
    </submittedName>
</protein>
<organism evidence="2 3">
    <name type="scientific">Desulfosoma caldarium</name>
    <dbReference type="NCBI Taxonomy" id="610254"/>
    <lineage>
        <taxon>Bacteria</taxon>
        <taxon>Pseudomonadati</taxon>
        <taxon>Thermodesulfobacteriota</taxon>
        <taxon>Syntrophobacteria</taxon>
        <taxon>Syntrophobacterales</taxon>
        <taxon>Syntrophobacteraceae</taxon>
        <taxon>Desulfosoma</taxon>
    </lineage>
</organism>
<dbReference type="PANTHER" id="PTHR46656">
    <property type="entry name" value="PUTATIVE-RELATED"/>
    <property type="match status" value="1"/>
</dbReference>
<accession>A0A3N1VMG1</accession>
<dbReference type="RefSeq" id="WP_123288942.1">
    <property type="nucleotide sequence ID" value="NZ_RJVA01000009.1"/>
</dbReference>
<sequence length="972" mass="106133">MHTTAALPAGTAHDIEPFPVTPYDEQTAHRFRDTLLLLGPAPFFQDAGPVVEGLPFLAENLKNELGVPCALVLLGPSAGVPQGWVVDPSPPLVQGVSLFSRPNAAVTAALFRCAQAFLALWPTPGAVDSWIYQAMAQQVPVISGPETPGGVRQILGDAAMHLTTSDLSSLEAFLRVFLSDRLVRRQVAAAQAARLVHLGHAAPSARLDYLVDGPFDTSYSLALVNRQGARALDRLASGRVGLDFLGRPDGHSRCTPGALERHPDLAHFFARAQGPVAVKATLWNSYPPYVSGRPGLVSVLHSYGWEETGYPQEYIRRFERCLDGITVMSSAVRKILIDNGTALPMAVSGLGVDHILQTPCVPYEGDLGEGFRFLYISSGFPRKGLDVLLDAYGRAFTGADDVTLVLKTFPNRHNRVEDLVRAFQENHADPPRVVVINRDLPDGMVRDLYRRCHAFVAPTRGEGFGLPMAEAMLHGLPVIVTEGSGQADFCTHETAWLIPARWARAASHLSEPGSLWLDPDRDALAKTMLAVASASSEELAPRCRAARHLVASQFTWDRWAQRTQQAVETFGTPSPWRYRPISMVWVSTWGGRCGIARYSQYLLTPLLDRPHAVRATVLAPAWESPLVPDPSFVRRAPHGPQVVEDVLDAVEETQPAVAVIQYHPAFFGADRLAALVDALHERGVLVWITFHAVRQTADALRENAAVLRRATRLAVHTLEDVNFFRSLGLDDRTVLWPHGVPTCEPQDLDAAKRRFGLEKKTVVATFGFLMPHKGVLPLLAAFQKLLGRFLNLFLVLATSSYPTEASARHADEVRQAIQAMGLERRTLFLTDFLEDRAALALLQAADLIVFPYQHTEESSSAAVRFGLAAGRPTACTPLGIFDDVASVVHFLPGTDPEALAQGIGDLLADPSKRHALQDQQTRWVARHAWPVVAHRMERVLRALLMNPDAARDGGVAGERPARGPDLRGNGAP</sequence>
<evidence type="ECO:0000313" key="3">
    <source>
        <dbReference type="Proteomes" id="UP000276223"/>
    </source>
</evidence>
<keyword evidence="2" id="KW-0808">Transferase</keyword>
<dbReference type="PANTHER" id="PTHR46656:SF3">
    <property type="entry name" value="PUTATIVE-RELATED"/>
    <property type="match status" value="1"/>
</dbReference>
<gene>
    <name evidence="2" type="ORF">EDC27_0407</name>
</gene>
<reference evidence="2 3" key="1">
    <citation type="submission" date="2018-11" db="EMBL/GenBank/DDBJ databases">
        <title>Genomic Encyclopedia of Type Strains, Phase IV (KMG-IV): sequencing the most valuable type-strain genomes for metagenomic binning, comparative biology and taxonomic classification.</title>
        <authorList>
            <person name="Goeker M."/>
        </authorList>
    </citation>
    <scope>NUCLEOTIDE SEQUENCE [LARGE SCALE GENOMIC DNA]</scope>
    <source>
        <strain evidence="2 3">DSM 22027</strain>
    </source>
</reference>
<name>A0A3N1VMG1_9BACT</name>
<dbReference type="Proteomes" id="UP000276223">
    <property type="component" value="Unassembled WGS sequence"/>
</dbReference>
<comment type="caution">
    <text evidence="2">The sequence shown here is derived from an EMBL/GenBank/DDBJ whole genome shotgun (WGS) entry which is preliminary data.</text>
</comment>
<keyword evidence="3" id="KW-1185">Reference proteome</keyword>
<dbReference type="Gene3D" id="3.40.50.2000">
    <property type="entry name" value="Glycogen Phosphorylase B"/>
    <property type="match status" value="3"/>
</dbReference>
<dbReference type="Pfam" id="PF13692">
    <property type="entry name" value="Glyco_trans_1_4"/>
    <property type="match status" value="2"/>
</dbReference>
<dbReference type="EMBL" id="RJVA01000009">
    <property type="protein sequence ID" value="ROR03150.1"/>
    <property type="molecule type" value="Genomic_DNA"/>
</dbReference>
<dbReference type="SUPFAM" id="SSF53756">
    <property type="entry name" value="UDP-Glycosyltransferase/glycogen phosphorylase"/>
    <property type="match status" value="2"/>
</dbReference>
<proteinExistence type="predicted"/>
<dbReference type="CDD" id="cd03801">
    <property type="entry name" value="GT4_PimA-like"/>
    <property type="match status" value="1"/>
</dbReference>
<dbReference type="OrthoDB" id="9801609at2"/>
<feature type="region of interest" description="Disordered" evidence="1">
    <location>
        <begin position="950"/>
        <end position="972"/>
    </location>
</feature>
<evidence type="ECO:0000313" key="2">
    <source>
        <dbReference type="EMBL" id="ROR03150.1"/>
    </source>
</evidence>
<evidence type="ECO:0000256" key="1">
    <source>
        <dbReference type="SAM" id="MobiDB-lite"/>
    </source>
</evidence>
<dbReference type="AlphaFoldDB" id="A0A3N1VMG1"/>